<dbReference type="PIRSF" id="PIRSF001365">
    <property type="entry name" value="DHDPS"/>
    <property type="match status" value="1"/>
</dbReference>
<sequence>MNWKGVMPAITTCFREDFSVDHGFMATHCSWLLDNGCTGIVALGSLGEGATLSLDEKRQILRNCIDAVHGRGSVVASISALTTSEAVALAKAATDLGCDGLMVLPPFVYQGDWREMKTHVAAVFQATPLSCMLYNNPVAYGTDFFPEQIHELAAEHENFEAVKESSTDARRVSAIRALLDRRLQISVGVDDAVLEAIGVGATGWIAGLANALPRESVELFNCGINGESDKAFELYRWFLPLLRMDTVPNLVQLIKLVQAEVGMGNPHVRPPRLELVGRELEQTRKIICDALRTRPQSASTYASPNRK</sequence>
<dbReference type="Pfam" id="PF00701">
    <property type="entry name" value="DHDPS"/>
    <property type="match status" value="1"/>
</dbReference>
<evidence type="ECO:0000313" key="5">
    <source>
        <dbReference type="EMBL" id="SPF36867.1"/>
    </source>
</evidence>
<dbReference type="CDD" id="cd00408">
    <property type="entry name" value="DHDPS-like"/>
    <property type="match status" value="1"/>
</dbReference>
<feature type="binding site" evidence="4">
    <location>
        <position position="205"/>
    </location>
    <ligand>
        <name>pyruvate</name>
        <dbReference type="ChEBI" id="CHEBI:15361"/>
    </ligand>
</feature>
<keyword evidence="1 2" id="KW-0456">Lyase</keyword>
<gene>
    <name evidence="5" type="primary">dapA</name>
    <name evidence="5" type="ORF">SBA1_170004</name>
</gene>
<dbReference type="AlphaFoldDB" id="A0A2U3KBD7"/>
<name>A0A2U3KBD7_9BACT</name>
<dbReference type="InterPro" id="IPR002220">
    <property type="entry name" value="DapA-like"/>
</dbReference>
<dbReference type="SMART" id="SM01130">
    <property type="entry name" value="DHDPS"/>
    <property type="match status" value="1"/>
</dbReference>
<evidence type="ECO:0000313" key="6">
    <source>
        <dbReference type="Proteomes" id="UP000238701"/>
    </source>
</evidence>
<dbReference type="SUPFAM" id="SSF51569">
    <property type="entry name" value="Aldolase"/>
    <property type="match status" value="1"/>
</dbReference>
<dbReference type="GO" id="GO:0008840">
    <property type="term" value="F:4-hydroxy-tetrahydrodipicolinate synthase activity"/>
    <property type="evidence" value="ECO:0007669"/>
    <property type="project" value="UniProtKB-EC"/>
</dbReference>
<dbReference type="PRINTS" id="PR00146">
    <property type="entry name" value="DHPICSNTHASE"/>
</dbReference>
<evidence type="ECO:0000256" key="3">
    <source>
        <dbReference type="PIRSR" id="PIRSR001365-1"/>
    </source>
</evidence>
<evidence type="ECO:0000256" key="2">
    <source>
        <dbReference type="PIRNR" id="PIRNR001365"/>
    </source>
</evidence>
<dbReference type="InterPro" id="IPR013785">
    <property type="entry name" value="Aldolase_TIM"/>
</dbReference>
<protein>
    <submittedName>
        <fullName evidence="5">Dihydrodipicolinate synthase</fullName>
        <ecNumber evidence="5">4.3.3.7</ecNumber>
    </submittedName>
</protein>
<organism evidence="5 6">
    <name type="scientific">Candidatus Sulfotelmatobacter kueseliae</name>
    <dbReference type="NCBI Taxonomy" id="2042962"/>
    <lineage>
        <taxon>Bacteria</taxon>
        <taxon>Pseudomonadati</taxon>
        <taxon>Acidobacteriota</taxon>
        <taxon>Terriglobia</taxon>
        <taxon>Terriglobales</taxon>
        <taxon>Candidatus Korobacteraceae</taxon>
        <taxon>Candidatus Sulfotelmatobacter</taxon>
    </lineage>
</organism>
<proteinExistence type="inferred from homology"/>
<dbReference type="PANTHER" id="PTHR12128">
    <property type="entry name" value="DIHYDRODIPICOLINATE SYNTHASE"/>
    <property type="match status" value="1"/>
</dbReference>
<reference evidence="6" key="1">
    <citation type="submission" date="2018-02" db="EMBL/GenBank/DDBJ databases">
        <authorList>
            <person name="Hausmann B."/>
        </authorList>
    </citation>
    <scope>NUCLEOTIDE SEQUENCE [LARGE SCALE GENOMIC DNA]</scope>
    <source>
        <strain evidence="6">Peat soil MAG SbA1</strain>
    </source>
</reference>
<evidence type="ECO:0000256" key="1">
    <source>
        <dbReference type="ARBA" id="ARBA00023239"/>
    </source>
</evidence>
<dbReference type="Gene3D" id="3.20.20.70">
    <property type="entry name" value="Aldolase class I"/>
    <property type="match status" value="1"/>
</dbReference>
<dbReference type="OrthoDB" id="9771791at2"/>
<dbReference type="EC" id="4.3.3.7" evidence="5"/>
<dbReference type="PANTHER" id="PTHR12128:SF72">
    <property type="entry name" value="DIHYDRODIPICOLINATE SYNTHASE"/>
    <property type="match status" value="1"/>
</dbReference>
<comment type="similarity">
    <text evidence="2">Belongs to the DapA family.</text>
</comment>
<dbReference type="Proteomes" id="UP000238701">
    <property type="component" value="Unassembled WGS sequence"/>
</dbReference>
<feature type="active site" description="Proton donor/acceptor" evidence="3">
    <location>
        <position position="134"/>
    </location>
</feature>
<feature type="active site" description="Schiff-base intermediate with substrate" evidence="3">
    <location>
        <position position="163"/>
    </location>
</feature>
<evidence type="ECO:0000256" key="4">
    <source>
        <dbReference type="PIRSR" id="PIRSR001365-2"/>
    </source>
</evidence>
<accession>A0A2U3KBD7</accession>
<dbReference type="EMBL" id="OMOD01000079">
    <property type="protein sequence ID" value="SPF36867.1"/>
    <property type="molecule type" value="Genomic_DNA"/>
</dbReference>